<keyword evidence="2" id="KW-1185">Reference proteome</keyword>
<dbReference type="Proteomes" id="UP001205861">
    <property type="component" value="Unassembled WGS sequence"/>
</dbReference>
<organism evidence="1 2">
    <name type="scientific">Massilia solisilvae</name>
    <dbReference type="NCBI Taxonomy" id="1811225"/>
    <lineage>
        <taxon>Bacteria</taxon>
        <taxon>Pseudomonadati</taxon>
        <taxon>Pseudomonadota</taxon>
        <taxon>Betaproteobacteria</taxon>
        <taxon>Burkholderiales</taxon>
        <taxon>Oxalobacteraceae</taxon>
        <taxon>Telluria group</taxon>
        <taxon>Massilia</taxon>
    </lineage>
</organism>
<dbReference type="EMBL" id="JANUGV010000002">
    <property type="protein sequence ID" value="MCS0608452.1"/>
    <property type="molecule type" value="Genomic_DNA"/>
</dbReference>
<reference evidence="1 2" key="1">
    <citation type="submission" date="2022-08" db="EMBL/GenBank/DDBJ databases">
        <title>Reclassification of Massilia species as members of the genera Telluria, Duganella, Pseudoduganella, Mokoshia gen. nov. and Zemynaea gen. nov. using orthogonal and non-orthogonal genome-based approaches.</title>
        <authorList>
            <person name="Bowman J.P."/>
        </authorList>
    </citation>
    <scope>NUCLEOTIDE SEQUENCE [LARGE SCALE GENOMIC DNA]</scope>
    <source>
        <strain evidence="1 2">JCM 31607</strain>
    </source>
</reference>
<name>A0ABT2BIZ6_9BURK</name>
<evidence type="ECO:0000313" key="2">
    <source>
        <dbReference type="Proteomes" id="UP001205861"/>
    </source>
</evidence>
<comment type="caution">
    <text evidence="1">The sequence shown here is derived from an EMBL/GenBank/DDBJ whole genome shotgun (WGS) entry which is preliminary data.</text>
</comment>
<protein>
    <submittedName>
        <fullName evidence="1">Uncharacterized protein</fullName>
    </submittedName>
</protein>
<evidence type="ECO:0000313" key="1">
    <source>
        <dbReference type="EMBL" id="MCS0608452.1"/>
    </source>
</evidence>
<dbReference type="RefSeq" id="WP_258856150.1">
    <property type="nucleotide sequence ID" value="NZ_JANUGV010000002.1"/>
</dbReference>
<gene>
    <name evidence="1" type="ORF">NX773_09785</name>
</gene>
<proteinExistence type="predicted"/>
<accession>A0ABT2BIZ6</accession>
<sequence length="108" mass="12256">MLQQAEIQQRFSHLQQTIVEAEKACKDSTDTPNEVRDCISKLARESKQAEGVIQSNDQQRITECVDSLEAMGDEVKRLSRSSSHMPAHLEAVVTRVHSELSDFKHKLH</sequence>